<accession>A0A382FRQ2</accession>
<evidence type="ECO:0000313" key="2">
    <source>
        <dbReference type="EMBL" id="SVB65776.1"/>
    </source>
</evidence>
<protein>
    <submittedName>
        <fullName evidence="2">Uncharacterized protein</fullName>
    </submittedName>
</protein>
<reference evidence="2" key="1">
    <citation type="submission" date="2018-05" db="EMBL/GenBank/DDBJ databases">
        <authorList>
            <person name="Lanie J.A."/>
            <person name="Ng W.-L."/>
            <person name="Kazmierczak K.M."/>
            <person name="Andrzejewski T.M."/>
            <person name="Davidsen T.M."/>
            <person name="Wayne K.J."/>
            <person name="Tettelin H."/>
            <person name="Glass J.I."/>
            <person name="Rusch D."/>
            <person name="Podicherti R."/>
            <person name="Tsui H.-C.T."/>
            <person name="Winkler M.E."/>
        </authorList>
    </citation>
    <scope>NUCLEOTIDE SEQUENCE</scope>
</reference>
<sequence>MIDVFSQETVILGLSFLGTMSVLLAIGIPFLQTDKRSERLR</sequence>
<dbReference type="AlphaFoldDB" id="A0A382FRQ2"/>
<gene>
    <name evidence="2" type="ORF">METZ01_LOCUS218630</name>
</gene>
<proteinExistence type="predicted"/>
<feature type="non-terminal residue" evidence="2">
    <location>
        <position position="41"/>
    </location>
</feature>
<evidence type="ECO:0000256" key="1">
    <source>
        <dbReference type="SAM" id="Phobius"/>
    </source>
</evidence>
<keyword evidence="1" id="KW-0812">Transmembrane</keyword>
<feature type="transmembrane region" description="Helical" evidence="1">
    <location>
        <begin position="12"/>
        <end position="31"/>
    </location>
</feature>
<keyword evidence="1" id="KW-1133">Transmembrane helix</keyword>
<organism evidence="2">
    <name type="scientific">marine metagenome</name>
    <dbReference type="NCBI Taxonomy" id="408172"/>
    <lineage>
        <taxon>unclassified sequences</taxon>
        <taxon>metagenomes</taxon>
        <taxon>ecological metagenomes</taxon>
    </lineage>
</organism>
<keyword evidence="1" id="KW-0472">Membrane</keyword>
<name>A0A382FRQ2_9ZZZZ</name>
<dbReference type="EMBL" id="UINC01051518">
    <property type="protein sequence ID" value="SVB65776.1"/>
    <property type="molecule type" value="Genomic_DNA"/>
</dbReference>